<evidence type="ECO:0000256" key="1">
    <source>
        <dbReference type="SAM" id="Phobius"/>
    </source>
</evidence>
<dbReference type="AlphaFoldDB" id="A0A9P1IVJ3"/>
<gene>
    <name evidence="2" type="ORF">CAMP_LOCUS15642</name>
</gene>
<reference evidence="2" key="1">
    <citation type="submission" date="2022-11" db="EMBL/GenBank/DDBJ databases">
        <authorList>
            <person name="Kikuchi T."/>
        </authorList>
    </citation>
    <scope>NUCLEOTIDE SEQUENCE</scope>
    <source>
        <strain evidence="2">PS1010</strain>
    </source>
</reference>
<keyword evidence="1" id="KW-1133">Transmembrane helix</keyword>
<evidence type="ECO:0000313" key="2">
    <source>
        <dbReference type="EMBL" id="CAI5453005.1"/>
    </source>
</evidence>
<accession>A0A9P1IVJ3</accession>
<comment type="caution">
    <text evidence="2">The sequence shown here is derived from an EMBL/GenBank/DDBJ whole genome shotgun (WGS) entry which is preliminary data.</text>
</comment>
<name>A0A9P1IVJ3_9PELO</name>
<dbReference type="OrthoDB" id="5805552at2759"/>
<keyword evidence="3" id="KW-1185">Reference proteome</keyword>
<proteinExistence type="predicted"/>
<organism evidence="2 3">
    <name type="scientific">Caenorhabditis angaria</name>
    <dbReference type="NCBI Taxonomy" id="860376"/>
    <lineage>
        <taxon>Eukaryota</taxon>
        <taxon>Metazoa</taxon>
        <taxon>Ecdysozoa</taxon>
        <taxon>Nematoda</taxon>
        <taxon>Chromadorea</taxon>
        <taxon>Rhabditida</taxon>
        <taxon>Rhabditina</taxon>
        <taxon>Rhabditomorpha</taxon>
        <taxon>Rhabditoidea</taxon>
        <taxon>Rhabditidae</taxon>
        <taxon>Peloderinae</taxon>
        <taxon>Caenorhabditis</taxon>
    </lineage>
</organism>
<dbReference type="EMBL" id="CANHGI010000005">
    <property type="protein sequence ID" value="CAI5453005.1"/>
    <property type="molecule type" value="Genomic_DNA"/>
</dbReference>
<evidence type="ECO:0000313" key="3">
    <source>
        <dbReference type="Proteomes" id="UP001152747"/>
    </source>
</evidence>
<sequence length="203" mass="23119">MVTEGYDEAIRRIGGMSESLAAVKRDWDEMHGKNEMIRNTIVQIESQLKDGKLDTKMISDEMELCQERMDNLETMCNFLTDSLVSLKQDNRSENLPDFKKDLSIYSIALKTLKDRLGEIDRIPTPPLMPETISTQTSDEISDQTSTENMEVSQVVQETIGSSRTIKILFALSFIFALAAICYYHIFSKHFGPHLEYVKGPPPF</sequence>
<keyword evidence="1" id="KW-0472">Membrane</keyword>
<dbReference type="Proteomes" id="UP001152747">
    <property type="component" value="Unassembled WGS sequence"/>
</dbReference>
<feature type="transmembrane region" description="Helical" evidence="1">
    <location>
        <begin position="167"/>
        <end position="186"/>
    </location>
</feature>
<keyword evidence="1" id="KW-0812">Transmembrane</keyword>
<protein>
    <submittedName>
        <fullName evidence="2">Uncharacterized protein</fullName>
    </submittedName>
</protein>